<dbReference type="AlphaFoldDB" id="A0AAX3M3B3"/>
<keyword evidence="11" id="KW-1185">Reference proteome</keyword>
<dbReference type="EC" id="2.7.10.2" evidence="2"/>
<sequence length="224" mass="24110">MPTTLKWPLITKENPKSLIAESYKGLRTNIDFSRLDAKVKSIIVTSATLGEGKSTTVANLAIAYAETGRSVLIIDGDLRNPAMHRIFNISNNVGLSNVLFDKDDLSKAIQSTRTLNLSVMTSGAVPPNPSEILGSKRMEALMDEVKSEYDLVILDTPPLLPFTDAQVATPLCEGVVMVIKAGGASRKDIVKATASLEFVGAHVLGAVLNQASRKTLTTAYHEEQ</sequence>
<dbReference type="InterPro" id="IPR027417">
    <property type="entry name" value="P-loop_NTPase"/>
</dbReference>
<name>A0AAX3M3B3_9BACL</name>
<dbReference type="GO" id="GO:0004715">
    <property type="term" value="F:non-membrane spanning protein tyrosine kinase activity"/>
    <property type="evidence" value="ECO:0007669"/>
    <property type="project" value="UniProtKB-EC"/>
</dbReference>
<dbReference type="KEGG" id="pka:PQ456_02380"/>
<evidence type="ECO:0000256" key="8">
    <source>
        <dbReference type="ARBA" id="ARBA00051245"/>
    </source>
</evidence>
<dbReference type="PANTHER" id="PTHR32309:SF13">
    <property type="entry name" value="FERRIC ENTEROBACTIN TRANSPORT PROTEIN FEPE"/>
    <property type="match status" value="1"/>
</dbReference>
<organism evidence="10 11">
    <name type="scientific">Paenibacillus kyungheensis</name>
    <dbReference type="NCBI Taxonomy" id="1452732"/>
    <lineage>
        <taxon>Bacteria</taxon>
        <taxon>Bacillati</taxon>
        <taxon>Bacillota</taxon>
        <taxon>Bacilli</taxon>
        <taxon>Bacillales</taxon>
        <taxon>Paenibacillaceae</taxon>
        <taxon>Paenibacillus</taxon>
    </lineage>
</organism>
<evidence type="ECO:0000256" key="6">
    <source>
        <dbReference type="ARBA" id="ARBA00022840"/>
    </source>
</evidence>
<reference evidence="10 11" key="1">
    <citation type="submission" date="2023-02" db="EMBL/GenBank/DDBJ databases">
        <title>Genome sequence of Paenibacillus kyungheensis KACC 18744.</title>
        <authorList>
            <person name="Kim S."/>
            <person name="Heo J."/>
            <person name="Kwon S.-W."/>
        </authorList>
    </citation>
    <scope>NUCLEOTIDE SEQUENCE [LARGE SCALE GENOMIC DNA]</scope>
    <source>
        <strain evidence="10 11">KACC 18744</strain>
    </source>
</reference>
<keyword evidence="6" id="KW-0067">ATP-binding</keyword>
<evidence type="ECO:0000259" key="9">
    <source>
        <dbReference type="Pfam" id="PF13614"/>
    </source>
</evidence>
<comment type="catalytic activity">
    <reaction evidence="8">
        <text>L-tyrosyl-[protein] + ATP = O-phospho-L-tyrosyl-[protein] + ADP + H(+)</text>
        <dbReference type="Rhea" id="RHEA:10596"/>
        <dbReference type="Rhea" id="RHEA-COMP:10136"/>
        <dbReference type="Rhea" id="RHEA-COMP:20101"/>
        <dbReference type="ChEBI" id="CHEBI:15378"/>
        <dbReference type="ChEBI" id="CHEBI:30616"/>
        <dbReference type="ChEBI" id="CHEBI:46858"/>
        <dbReference type="ChEBI" id="CHEBI:61978"/>
        <dbReference type="ChEBI" id="CHEBI:456216"/>
        <dbReference type="EC" id="2.7.10.2"/>
    </reaction>
</comment>
<dbReference type="RefSeq" id="WP_273614693.1">
    <property type="nucleotide sequence ID" value="NZ_CP117416.1"/>
</dbReference>
<keyword evidence="3" id="KW-0808">Transferase</keyword>
<evidence type="ECO:0000256" key="7">
    <source>
        <dbReference type="ARBA" id="ARBA00023137"/>
    </source>
</evidence>
<dbReference type="Pfam" id="PF13614">
    <property type="entry name" value="AAA_31"/>
    <property type="match status" value="1"/>
</dbReference>
<dbReference type="GO" id="GO:0005886">
    <property type="term" value="C:plasma membrane"/>
    <property type="evidence" value="ECO:0007669"/>
    <property type="project" value="UniProtKB-ARBA"/>
</dbReference>
<accession>A0AAX3M3B3</accession>
<evidence type="ECO:0000256" key="5">
    <source>
        <dbReference type="ARBA" id="ARBA00022777"/>
    </source>
</evidence>
<keyword evidence="5 10" id="KW-0418">Kinase</keyword>
<dbReference type="InterPro" id="IPR005702">
    <property type="entry name" value="Wzc-like_C"/>
</dbReference>
<feature type="domain" description="AAA" evidence="9">
    <location>
        <begin position="41"/>
        <end position="162"/>
    </location>
</feature>
<evidence type="ECO:0000256" key="1">
    <source>
        <dbReference type="ARBA" id="ARBA00007316"/>
    </source>
</evidence>
<dbReference type="PANTHER" id="PTHR32309">
    <property type="entry name" value="TYROSINE-PROTEIN KINASE"/>
    <property type="match status" value="1"/>
</dbReference>
<comment type="similarity">
    <text evidence="1">Belongs to the CpsD/CapB family.</text>
</comment>
<dbReference type="GO" id="GO:0005524">
    <property type="term" value="F:ATP binding"/>
    <property type="evidence" value="ECO:0007669"/>
    <property type="project" value="UniProtKB-KW"/>
</dbReference>
<dbReference type="EMBL" id="CP117416">
    <property type="protein sequence ID" value="WCT56400.1"/>
    <property type="molecule type" value="Genomic_DNA"/>
</dbReference>
<dbReference type="CDD" id="cd05387">
    <property type="entry name" value="BY-kinase"/>
    <property type="match status" value="1"/>
</dbReference>
<evidence type="ECO:0000256" key="3">
    <source>
        <dbReference type="ARBA" id="ARBA00022679"/>
    </source>
</evidence>
<dbReference type="SUPFAM" id="SSF52540">
    <property type="entry name" value="P-loop containing nucleoside triphosphate hydrolases"/>
    <property type="match status" value="1"/>
</dbReference>
<proteinExistence type="inferred from homology"/>
<dbReference type="Gene3D" id="3.40.50.300">
    <property type="entry name" value="P-loop containing nucleotide triphosphate hydrolases"/>
    <property type="match status" value="1"/>
</dbReference>
<evidence type="ECO:0000313" key="10">
    <source>
        <dbReference type="EMBL" id="WCT56400.1"/>
    </source>
</evidence>
<dbReference type="Proteomes" id="UP001220509">
    <property type="component" value="Chromosome"/>
</dbReference>
<gene>
    <name evidence="10" type="ORF">PQ456_02380</name>
</gene>
<evidence type="ECO:0000256" key="2">
    <source>
        <dbReference type="ARBA" id="ARBA00011903"/>
    </source>
</evidence>
<dbReference type="NCBIfam" id="TIGR01007">
    <property type="entry name" value="eps_fam"/>
    <property type="match status" value="1"/>
</dbReference>
<dbReference type="GO" id="GO:0042802">
    <property type="term" value="F:identical protein binding"/>
    <property type="evidence" value="ECO:0007669"/>
    <property type="project" value="UniProtKB-ARBA"/>
</dbReference>
<dbReference type="InterPro" id="IPR025669">
    <property type="entry name" value="AAA_dom"/>
</dbReference>
<evidence type="ECO:0000313" key="11">
    <source>
        <dbReference type="Proteomes" id="UP001220509"/>
    </source>
</evidence>
<protein>
    <recommendedName>
        <fullName evidence="2">non-specific protein-tyrosine kinase</fullName>
        <ecNumber evidence="2">2.7.10.2</ecNumber>
    </recommendedName>
</protein>
<keyword evidence="4" id="KW-0547">Nucleotide-binding</keyword>
<keyword evidence="7" id="KW-0829">Tyrosine-protein kinase</keyword>
<dbReference type="FunFam" id="3.40.50.300:FF:000527">
    <property type="entry name" value="Tyrosine-protein kinase etk"/>
    <property type="match status" value="1"/>
</dbReference>
<evidence type="ECO:0000256" key="4">
    <source>
        <dbReference type="ARBA" id="ARBA00022741"/>
    </source>
</evidence>
<dbReference type="InterPro" id="IPR050445">
    <property type="entry name" value="Bact_polysacc_biosynth/exp"/>
</dbReference>